<reference evidence="3 4" key="1">
    <citation type="submission" date="2020-08" db="EMBL/GenBank/DDBJ databases">
        <title>A Genomic Blueprint of the Chicken Gut Microbiome.</title>
        <authorList>
            <person name="Gilroy R."/>
            <person name="Ravi A."/>
            <person name="Getino M."/>
            <person name="Pursley I."/>
            <person name="Horton D.L."/>
            <person name="Alikhan N.-F."/>
            <person name="Baker D."/>
            <person name="Gharbi K."/>
            <person name="Hall N."/>
            <person name="Watson M."/>
            <person name="Adriaenssens E.M."/>
            <person name="Foster-Nyarko E."/>
            <person name="Jarju S."/>
            <person name="Secka A."/>
            <person name="Antonio M."/>
            <person name="Oren A."/>
            <person name="Chaudhuri R."/>
            <person name="La Ragione R.M."/>
            <person name="Hildebrand F."/>
            <person name="Pallen M.J."/>
        </authorList>
    </citation>
    <scope>NUCLEOTIDE SEQUENCE [LARGE SCALE GENOMIC DNA]</scope>
    <source>
        <strain evidence="3 4">Sa5BUN4</strain>
    </source>
</reference>
<feature type="chain" id="PRO_5036454345" evidence="1">
    <location>
        <begin position="24"/>
        <end position="174"/>
    </location>
</feature>
<evidence type="ECO:0000313" key="3">
    <source>
        <dbReference type="EMBL" id="MBD7952781.1"/>
    </source>
</evidence>
<feature type="signal peptide" evidence="1">
    <location>
        <begin position="1"/>
        <end position="23"/>
    </location>
</feature>
<feature type="domain" description="DUF4189" evidence="2">
    <location>
        <begin position="70"/>
        <end position="169"/>
    </location>
</feature>
<dbReference type="EMBL" id="JACSQS010000001">
    <property type="protein sequence ID" value="MBD7952781.1"/>
    <property type="molecule type" value="Genomic_DNA"/>
</dbReference>
<dbReference type="Pfam" id="PF13827">
    <property type="entry name" value="DUF4189"/>
    <property type="match status" value="1"/>
</dbReference>
<gene>
    <name evidence="3" type="ORF">H9654_01060</name>
</gene>
<name>A0A8X8K3K1_9GAMM</name>
<sequence>MIEKIAFVVLLAVSVMLPFAAGAEGRCPPGSYPVGGQGVGGCAPIPGRGNAQPAQQQAPPPPPVWSHTRYGAIAMSPSTSAAGVAAEQTSSEAAAAVAMKDCQREGARDCALIAEYRNQCIALLVPRAWPAGAKGGIGHGLTPELARQDAQKKCIDPAGSGCTATYEACSFPER</sequence>
<protein>
    <submittedName>
        <fullName evidence="3">DUF4189 domain-containing protein</fullName>
    </submittedName>
</protein>
<keyword evidence="1" id="KW-0732">Signal</keyword>
<evidence type="ECO:0000256" key="1">
    <source>
        <dbReference type="SAM" id="SignalP"/>
    </source>
</evidence>
<evidence type="ECO:0000313" key="4">
    <source>
        <dbReference type="Proteomes" id="UP000636938"/>
    </source>
</evidence>
<proteinExistence type="predicted"/>
<dbReference type="InterPro" id="IPR025240">
    <property type="entry name" value="DUF4189"/>
</dbReference>
<organism evidence="3 4">
    <name type="scientific">Stenotrophomonas lacuserhaii</name>
    <dbReference type="NCBI Taxonomy" id="2760084"/>
    <lineage>
        <taxon>Bacteria</taxon>
        <taxon>Pseudomonadati</taxon>
        <taxon>Pseudomonadota</taxon>
        <taxon>Gammaproteobacteria</taxon>
        <taxon>Lysobacterales</taxon>
        <taxon>Lysobacteraceae</taxon>
        <taxon>Stenotrophomonas</taxon>
    </lineage>
</organism>
<keyword evidence="4" id="KW-1185">Reference proteome</keyword>
<dbReference type="AlphaFoldDB" id="A0A8X8K3K1"/>
<comment type="caution">
    <text evidence="3">The sequence shown here is derived from an EMBL/GenBank/DDBJ whole genome shotgun (WGS) entry which is preliminary data.</text>
</comment>
<dbReference type="Proteomes" id="UP000636938">
    <property type="component" value="Unassembled WGS sequence"/>
</dbReference>
<accession>A0A8X8K3K1</accession>
<evidence type="ECO:0000259" key="2">
    <source>
        <dbReference type="Pfam" id="PF13827"/>
    </source>
</evidence>